<reference evidence="2 3" key="1">
    <citation type="submission" date="2020-12" db="EMBL/GenBank/DDBJ databases">
        <title>Draft genome sequence of Halomonas pacifica strain CARE-V15.</title>
        <authorList>
            <person name="Vignesh N."/>
            <person name="Thabitha A."/>
            <person name="Saravanan R."/>
            <person name="Manigandan V."/>
        </authorList>
    </citation>
    <scope>NUCLEOTIDE SEQUENCE [LARGE SCALE GENOMIC DNA]</scope>
    <source>
        <strain evidence="2 3">CARE-V15</strain>
    </source>
</reference>
<organism evidence="2 3">
    <name type="scientific">Bisbaumannia pacifica</name>
    <dbReference type="NCBI Taxonomy" id="77098"/>
    <lineage>
        <taxon>Bacteria</taxon>
        <taxon>Pseudomonadati</taxon>
        <taxon>Pseudomonadota</taxon>
        <taxon>Gammaproteobacteria</taxon>
        <taxon>Oceanospirillales</taxon>
        <taxon>Halomonadaceae</taxon>
        <taxon>Bisbaumannia</taxon>
    </lineage>
</organism>
<keyword evidence="1" id="KW-0732">Signal</keyword>
<accession>A0ABD4L6U8</accession>
<comment type="caution">
    <text evidence="2">The sequence shown here is derived from an EMBL/GenBank/DDBJ whole genome shotgun (WGS) entry which is preliminary data.</text>
</comment>
<dbReference type="RefSeq" id="WP_198058496.1">
    <property type="nucleotide sequence ID" value="NZ_JAEDAF010000021.1"/>
</dbReference>
<gene>
    <name evidence="2" type="ORF">I7V36_16795</name>
</gene>
<dbReference type="PROSITE" id="PS51257">
    <property type="entry name" value="PROKAR_LIPOPROTEIN"/>
    <property type="match status" value="1"/>
</dbReference>
<evidence type="ECO:0000313" key="3">
    <source>
        <dbReference type="Proteomes" id="UP000651738"/>
    </source>
</evidence>
<protein>
    <submittedName>
        <fullName evidence="2">Lipoprotein, NlpB</fullName>
    </submittedName>
</protein>
<feature type="chain" id="PRO_5044771300" evidence="1">
    <location>
        <begin position="23"/>
        <end position="313"/>
    </location>
</feature>
<keyword evidence="2" id="KW-0449">Lipoprotein</keyword>
<feature type="signal peptide" evidence="1">
    <location>
        <begin position="1"/>
        <end position="22"/>
    </location>
</feature>
<dbReference type="EMBL" id="JAEDAF010000021">
    <property type="protein sequence ID" value="MBH8581761.1"/>
    <property type="molecule type" value="Genomic_DNA"/>
</dbReference>
<dbReference type="Proteomes" id="UP000651738">
    <property type="component" value="Unassembled WGS sequence"/>
</dbReference>
<dbReference type="AlphaFoldDB" id="A0ABD4L6U8"/>
<evidence type="ECO:0000313" key="2">
    <source>
        <dbReference type="EMBL" id="MBH8581761.1"/>
    </source>
</evidence>
<name>A0ABD4L6U8_9GAMM</name>
<proteinExistence type="predicted"/>
<sequence>MNPALKWTPLVMALALAAAGCARDGYYHDRNLDYGEAEIVEPLRLPGGVGGDAGVMPVPQGRIAASMEDAPRPVAGGALDRGPEAFVESRQRGEERWLLVAAAPTAVWPMLETFVERQGLTVTARDAGQGTLETPQGRLSVQRALSGGASEVRCEAAGRSHVACLNALSGYFEQQGQSASAAALARRAGAASGLVVEPLGDGWALRVPADAERVWNELDYQLASDFDDADFQRLLERDATAREFRVAYLPQRLRGQGEGMLATLAIWRDDPEPRAARLRVEAEGGGQSRVRVAEGLEGADQRELLERLARLLR</sequence>
<evidence type="ECO:0000256" key="1">
    <source>
        <dbReference type="SAM" id="SignalP"/>
    </source>
</evidence>